<dbReference type="EMBL" id="JPOS01000083">
    <property type="protein sequence ID" value="KGE85859.1"/>
    <property type="molecule type" value="Genomic_DNA"/>
</dbReference>
<feature type="transmembrane region" description="Helical" evidence="1">
    <location>
        <begin position="122"/>
        <end position="144"/>
    </location>
</feature>
<feature type="transmembrane region" description="Helical" evidence="1">
    <location>
        <begin position="230"/>
        <end position="251"/>
    </location>
</feature>
<evidence type="ECO:0000313" key="2">
    <source>
        <dbReference type="EMBL" id="KGE85859.1"/>
    </source>
</evidence>
<evidence type="ECO:0000256" key="1">
    <source>
        <dbReference type="SAM" id="Phobius"/>
    </source>
</evidence>
<feature type="transmembrane region" description="Helical" evidence="1">
    <location>
        <begin position="156"/>
        <end position="181"/>
    </location>
</feature>
<dbReference type="RefSeq" id="WP_044226743.1">
    <property type="nucleotide sequence ID" value="NZ_JBKAGJ010000002.1"/>
</dbReference>
<accession>A0A098S0K5</accession>
<feature type="transmembrane region" description="Helical" evidence="1">
    <location>
        <begin position="88"/>
        <end position="116"/>
    </location>
</feature>
<keyword evidence="1" id="KW-1133">Transmembrane helix</keyword>
<dbReference type="OrthoDB" id="1068411at2"/>
<proteinExistence type="predicted"/>
<name>A0A098S0K5_9BACT</name>
<dbReference type="AlphaFoldDB" id="A0A098S0K5"/>
<keyword evidence="1" id="KW-0812">Transmembrane</keyword>
<dbReference type="STRING" id="1524460.IX84_24915"/>
<sequence length="260" mass="29180">MLKILKYSTYDLLRSRWAYLYLAFFLLFSGGLLYLSGDVSKVVISLMNVILILCPLIATMFGVMYYYNSREFTELLLAQPIRRRTIFWGQYLGLAISLSVSLVIGIGIPFVAYGILHGPETWNFFTLISNGVLLTFIFSGLAFLIGLKNENKIRGFGLAIVLWLFFAVVYDGLFLLSLILFKEYPLEGFSLAATVLNPIDLSRIMILLKLDISALMGYTGAVFQKFLGTALGMGLSLLTLALWTGLPVWTIQRAAKQKDF</sequence>
<keyword evidence="3" id="KW-1185">Reference proteome</keyword>
<feature type="transmembrane region" description="Helical" evidence="1">
    <location>
        <begin position="20"/>
        <end position="37"/>
    </location>
</feature>
<evidence type="ECO:0000313" key="3">
    <source>
        <dbReference type="Proteomes" id="UP000029736"/>
    </source>
</evidence>
<gene>
    <name evidence="2" type="ORF">IX84_24915</name>
</gene>
<comment type="caution">
    <text evidence="2">The sequence shown here is derived from an EMBL/GenBank/DDBJ whole genome shotgun (WGS) entry which is preliminary data.</text>
</comment>
<reference evidence="2 3" key="1">
    <citation type="journal article" date="2014" name="Int. J. Syst. Evol. Microbiol.">
        <title>Phaeodactylibacter xiamenensis gen. nov., sp. nov., a member of the family Saprospiraceae isolated from the marine alga Phaeodactylum tricornutum.</title>
        <authorList>
            <person name="Chen Z.Jr."/>
            <person name="Lei X."/>
            <person name="Lai Q."/>
            <person name="Li Y."/>
            <person name="Zhang B."/>
            <person name="Zhang J."/>
            <person name="Zhang H."/>
            <person name="Yang L."/>
            <person name="Zheng W."/>
            <person name="Tian Y."/>
            <person name="Yu Z."/>
            <person name="Xu H.Jr."/>
            <person name="Zheng T."/>
        </authorList>
    </citation>
    <scope>NUCLEOTIDE SEQUENCE [LARGE SCALE GENOMIC DNA]</scope>
    <source>
        <strain evidence="2 3">KD52</strain>
    </source>
</reference>
<protein>
    <submittedName>
        <fullName evidence="2">Nitrous oxide metabolic protein</fullName>
    </submittedName>
</protein>
<keyword evidence="1" id="KW-0472">Membrane</keyword>
<dbReference type="Proteomes" id="UP000029736">
    <property type="component" value="Unassembled WGS sequence"/>
</dbReference>
<organism evidence="2 3">
    <name type="scientific">Phaeodactylibacter xiamenensis</name>
    <dbReference type="NCBI Taxonomy" id="1524460"/>
    <lineage>
        <taxon>Bacteria</taxon>
        <taxon>Pseudomonadati</taxon>
        <taxon>Bacteroidota</taxon>
        <taxon>Saprospiria</taxon>
        <taxon>Saprospirales</taxon>
        <taxon>Haliscomenobacteraceae</taxon>
        <taxon>Phaeodactylibacter</taxon>
    </lineage>
</organism>
<feature type="transmembrane region" description="Helical" evidence="1">
    <location>
        <begin position="43"/>
        <end position="67"/>
    </location>
</feature>